<dbReference type="GO" id="GO:0005886">
    <property type="term" value="C:plasma membrane"/>
    <property type="evidence" value="ECO:0007669"/>
    <property type="project" value="TreeGrafter"/>
</dbReference>
<reference evidence="4 5" key="1">
    <citation type="submission" date="2018-10" db="EMBL/GenBank/DDBJ databases">
        <title>A high-quality apple genome assembly.</title>
        <authorList>
            <person name="Hu J."/>
        </authorList>
    </citation>
    <scope>NUCLEOTIDE SEQUENCE [LARGE SCALE GENOMIC DNA]</scope>
    <source>
        <strain evidence="5">cv. HFTH1</strain>
        <tissue evidence="4">Young leaf</tissue>
    </source>
</reference>
<dbReference type="GO" id="GO:0005313">
    <property type="term" value="F:L-glutamate transmembrane transporter activity"/>
    <property type="evidence" value="ECO:0007669"/>
    <property type="project" value="TreeGrafter"/>
</dbReference>
<dbReference type="GO" id="GO:0015189">
    <property type="term" value="F:L-lysine transmembrane transporter activity"/>
    <property type="evidence" value="ECO:0007669"/>
    <property type="project" value="TreeGrafter"/>
</dbReference>
<evidence type="ECO:0000256" key="3">
    <source>
        <dbReference type="SAM" id="Phobius"/>
    </source>
</evidence>
<feature type="coiled-coil region" evidence="2">
    <location>
        <begin position="56"/>
        <end position="83"/>
    </location>
</feature>
<evidence type="ECO:0000256" key="2">
    <source>
        <dbReference type="SAM" id="Coils"/>
    </source>
</evidence>
<protein>
    <submittedName>
        <fullName evidence="4">Uncharacterized protein</fullName>
    </submittedName>
</protein>
<keyword evidence="3" id="KW-1133">Transmembrane helix</keyword>
<keyword evidence="2" id="KW-0175">Coiled coil</keyword>
<comment type="similarity">
    <text evidence="1">Belongs to the amino acid-polyamine-organocation (APC) superfamily. Cationic amino acid transporter (CAT) (TC 2.A.3.3) family.</text>
</comment>
<feature type="transmembrane region" description="Helical" evidence="3">
    <location>
        <begin position="129"/>
        <end position="148"/>
    </location>
</feature>
<evidence type="ECO:0000256" key="1">
    <source>
        <dbReference type="ARBA" id="ARBA00008572"/>
    </source>
</evidence>
<dbReference type="EMBL" id="RDQH01000339">
    <property type="protein sequence ID" value="RXH78856.1"/>
    <property type="molecule type" value="Genomic_DNA"/>
</dbReference>
<dbReference type="AlphaFoldDB" id="A0A498I5S6"/>
<keyword evidence="3" id="KW-0472">Membrane</keyword>
<dbReference type="Gene3D" id="1.20.1740.10">
    <property type="entry name" value="Amino acid/polyamine transporter I"/>
    <property type="match status" value="1"/>
</dbReference>
<dbReference type="Proteomes" id="UP000290289">
    <property type="component" value="Chromosome 13"/>
</dbReference>
<organism evidence="4 5">
    <name type="scientific">Malus domestica</name>
    <name type="common">Apple</name>
    <name type="synonym">Pyrus malus</name>
    <dbReference type="NCBI Taxonomy" id="3750"/>
    <lineage>
        <taxon>Eukaryota</taxon>
        <taxon>Viridiplantae</taxon>
        <taxon>Streptophyta</taxon>
        <taxon>Embryophyta</taxon>
        <taxon>Tracheophyta</taxon>
        <taxon>Spermatophyta</taxon>
        <taxon>Magnoliopsida</taxon>
        <taxon>eudicotyledons</taxon>
        <taxon>Gunneridae</taxon>
        <taxon>Pentapetalae</taxon>
        <taxon>rosids</taxon>
        <taxon>fabids</taxon>
        <taxon>Rosales</taxon>
        <taxon>Rosaceae</taxon>
        <taxon>Amygdaloideae</taxon>
        <taxon>Maleae</taxon>
        <taxon>Malus</taxon>
    </lineage>
</organism>
<proteinExistence type="inferred from homology"/>
<evidence type="ECO:0000313" key="5">
    <source>
        <dbReference type="Proteomes" id="UP000290289"/>
    </source>
</evidence>
<keyword evidence="3" id="KW-0812">Transmembrane</keyword>
<accession>A0A498I5S6</accession>
<evidence type="ECO:0000313" key="4">
    <source>
        <dbReference type="EMBL" id="RXH78856.1"/>
    </source>
</evidence>
<dbReference type="PANTHER" id="PTHR43243">
    <property type="entry name" value="INNER MEMBRANE TRANSPORTER YGJI-RELATED"/>
    <property type="match status" value="1"/>
</dbReference>
<comment type="caution">
    <text evidence="4">The sequence shown here is derived from an EMBL/GenBank/DDBJ whole genome shotgun (WGS) entry which is preliminary data.</text>
</comment>
<sequence>MAMCQSMGDALAQQYGDSAAHNTGIAKTGKAYVHDFLDVNGRPVLIVDASKHLSTIMDTLAKIQERQDAVRDLERKLLDLQQGKLHFILLDTGRFVDRVLTRSADNTELVEMKAQSHNEMKKVLNWWDLTWFGLGAIINTGIFVLTALEAKYHAGPIVVLSYIFSGEVR</sequence>
<keyword evidence="5" id="KW-1185">Reference proteome</keyword>
<dbReference type="PANTHER" id="PTHR43243:SF1">
    <property type="entry name" value="CATIONIC AMINO ACID TRANSPORTER 1"/>
    <property type="match status" value="1"/>
</dbReference>
<name>A0A498I5S6_MALDO</name>
<gene>
    <name evidence="4" type="ORF">DVH24_002374</name>
</gene>